<dbReference type="SUPFAM" id="SSF47473">
    <property type="entry name" value="EF-hand"/>
    <property type="match status" value="1"/>
</dbReference>
<dbReference type="EMBL" id="UYRT01094607">
    <property type="protein sequence ID" value="VDN39713.1"/>
    <property type="molecule type" value="Genomic_DNA"/>
</dbReference>
<reference evidence="4 5" key="1">
    <citation type="submission" date="2018-11" db="EMBL/GenBank/DDBJ databases">
        <authorList>
            <consortium name="Pathogen Informatics"/>
        </authorList>
    </citation>
    <scope>NUCLEOTIDE SEQUENCE [LARGE SCALE GENOMIC DNA]</scope>
</reference>
<dbReference type="OrthoDB" id="5852244at2759"/>
<evidence type="ECO:0000256" key="1">
    <source>
        <dbReference type="SAM" id="Coils"/>
    </source>
</evidence>
<dbReference type="InterPro" id="IPR059005">
    <property type="entry name" value="LETM1_C"/>
</dbReference>
<feature type="compositionally biased region" description="Basic and acidic residues" evidence="2">
    <location>
        <begin position="188"/>
        <end position="200"/>
    </location>
</feature>
<protein>
    <recommendedName>
        <fullName evidence="3">EF-hand domain-containing protein</fullName>
    </recommendedName>
</protein>
<organism evidence="4 5">
    <name type="scientific">Gongylonema pulchrum</name>
    <dbReference type="NCBI Taxonomy" id="637853"/>
    <lineage>
        <taxon>Eukaryota</taxon>
        <taxon>Metazoa</taxon>
        <taxon>Ecdysozoa</taxon>
        <taxon>Nematoda</taxon>
        <taxon>Chromadorea</taxon>
        <taxon>Rhabditida</taxon>
        <taxon>Spirurina</taxon>
        <taxon>Spiruromorpha</taxon>
        <taxon>Spiruroidea</taxon>
        <taxon>Gongylonematidae</taxon>
        <taxon>Gongylonema</taxon>
    </lineage>
</organism>
<dbReference type="GO" id="GO:0005509">
    <property type="term" value="F:calcium ion binding"/>
    <property type="evidence" value="ECO:0007669"/>
    <property type="project" value="InterPro"/>
</dbReference>
<dbReference type="Pfam" id="PF26561">
    <property type="entry name" value="LETM1_C"/>
    <property type="match status" value="1"/>
</dbReference>
<dbReference type="AlphaFoldDB" id="A0A3P7NRE1"/>
<proteinExistence type="predicted"/>
<feature type="region of interest" description="Disordered" evidence="2">
    <location>
        <begin position="188"/>
        <end position="218"/>
    </location>
</feature>
<name>A0A3P7NRE1_9BILA</name>
<dbReference type="Gene3D" id="1.10.238.10">
    <property type="entry name" value="EF-hand"/>
    <property type="match status" value="1"/>
</dbReference>
<keyword evidence="5" id="KW-1185">Reference proteome</keyword>
<dbReference type="Proteomes" id="UP000271098">
    <property type="component" value="Unassembled WGS sequence"/>
</dbReference>
<feature type="coiled-coil region" evidence="1">
    <location>
        <begin position="32"/>
        <end position="98"/>
    </location>
</feature>
<evidence type="ECO:0000259" key="3">
    <source>
        <dbReference type="PROSITE" id="PS50222"/>
    </source>
</evidence>
<keyword evidence="1" id="KW-0175">Coiled coil</keyword>
<sequence length="218" mass="25067">MKEQITEHNEDLEELDLLVKDLKEPRGAKLLRARVNKMLKKADTLLRKLEEDRKAISNIPESIAEEDKKKEREKLMRVEDLINKLQKVQNMSEKNQEEFRKILQALDDDNDGVIDADLVLRALDLFGSHKDLRLTTEQIKTIVEMLKKEEQVEAMQAFISGTVPYPPIEDKKIPSTDFSADLTRTVEQKLKDLPPLKPEDLPPPGLGPKKQPPNEKCI</sequence>
<evidence type="ECO:0000313" key="5">
    <source>
        <dbReference type="Proteomes" id="UP000271098"/>
    </source>
</evidence>
<dbReference type="GO" id="GO:0031267">
    <property type="term" value="F:small GTPase binding"/>
    <property type="evidence" value="ECO:0007669"/>
    <property type="project" value="InterPro"/>
</dbReference>
<dbReference type="PROSITE" id="PS50222">
    <property type="entry name" value="EF_HAND_2"/>
    <property type="match status" value="1"/>
</dbReference>
<feature type="domain" description="EF-hand" evidence="3">
    <location>
        <begin position="94"/>
        <end position="129"/>
    </location>
</feature>
<evidence type="ECO:0000256" key="2">
    <source>
        <dbReference type="SAM" id="MobiDB-lite"/>
    </source>
</evidence>
<accession>A0A3P7NRE1</accession>
<dbReference type="InterPro" id="IPR002048">
    <property type="entry name" value="EF_hand_dom"/>
</dbReference>
<dbReference type="InterPro" id="IPR011992">
    <property type="entry name" value="EF-hand-dom_pair"/>
</dbReference>
<gene>
    <name evidence="4" type="ORF">GPUH_LOCUS22247</name>
</gene>
<evidence type="ECO:0000313" key="4">
    <source>
        <dbReference type="EMBL" id="VDN39713.1"/>
    </source>
</evidence>